<comment type="caution">
    <text evidence="5">The sequence shown here is derived from an EMBL/GenBank/DDBJ whole genome shotgun (WGS) entry which is preliminary data.</text>
</comment>
<dbReference type="GO" id="GO:0000145">
    <property type="term" value="C:exocyst"/>
    <property type="evidence" value="ECO:0007669"/>
    <property type="project" value="InterPro"/>
</dbReference>
<dbReference type="InterPro" id="IPR004140">
    <property type="entry name" value="Exo70"/>
</dbReference>
<accession>A0AAV8U1N3</accession>
<evidence type="ECO:0000313" key="6">
    <source>
        <dbReference type="Proteomes" id="UP001159364"/>
    </source>
</evidence>
<dbReference type="InterPro" id="IPR016159">
    <property type="entry name" value="Cullin_repeat-like_dom_sf"/>
</dbReference>
<sequence length="621" mass="71164">MPNYEGGQHIFAAAQHLLKALEANGNLSDDVKRLVSELDCHLSAISLTTESEGLRLTEVEERLKSAERQVMQWESNPSLIRDSGPIKTSEYLQAVNETQLLKETLEGLPINNIGKQRELANRAECVLQTAMSRLEQELYHIILQHKKPFEPQRMSFHSCVPDVVYDESFDSVDAEIVDRASSGGVTARESVEYIVDLVDPQVTPDIKAIACAMFASSYETEFCETLVHLRKQALDEYLSFLKFEKVSIEELLRLDWTNLSSQIHRWLWTVKIVVRVYLVGEKRFCDQILGDFGSVNSFCFVEISKASVLRLLNFGEAVAMGHHRPEKLFRLLDMYEVVSNVLLDINGLYSEEAGSFIRIEFHNLLMTLRDSARVTFLEFGKFIISDASPQPLPEGRIHDLTRYVMNYISALTVYRGILDLILNNRPVDGSPEMDSRQESQDVSSYSLCPLAHHFRSLASALESNLNEKSKMCKDDSLGHIFLMNNIHYMVQKVKDSELRLLFGDEWIRKHNGKFMMHATRYKRATWSSIVSIITDEGRESAKKRCKRFCNAFEAVYKIQTQWYIPNPQLREDLQISTSQNLLPAYRGFLANSKNIGDKYIKYNPDDLGKMLLDFFVGPRDH</sequence>
<dbReference type="Gene3D" id="1.20.1280.170">
    <property type="entry name" value="Exocyst complex component Exo70"/>
    <property type="match status" value="1"/>
</dbReference>
<proteinExistence type="inferred from homology"/>
<keyword evidence="6" id="KW-1185">Reference proteome</keyword>
<evidence type="ECO:0000259" key="4">
    <source>
        <dbReference type="Pfam" id="PF03081"/>
    </source>
</evidence>
<dbReference type="GO" id="GO:0015031">
    <property type="term" value="P:protein transport"/>
    <property type="evidence" value="ECO:0007669"/>
    <property type="project" value="UniProtKB-KW"/>
</dbReference>
<comment type="similarity">
    <text evidence="1 3">Belongs to the EXO70 family.</text>
</comment>
<reference evidence="5 6" key="1">
    <citation type="submission" date="2021-09" db="EMBL/GenBank/DDBJ databases">
        <title>Genomic insights and catalytic innovation underlie evolution of tropane alkaloids biosynthesis.</title>
        <authorList>
            <person name="Wang Y.-J."/>
            <person name="Tian T."/>
            <person name="Huang J.-P."/>
            <person name="Huang S.-X."/>
        </authorList>
    </citation>
    <scope>NUCLEOTIDE SEQUENCE [LARGE SCALE GENOMIC DNA]</scope>
    <source>
        <strain evidence="5">KIB-2018</strain>
        <tissue evidence="5">Leaf</tissue>
    </source>
</reference>
<dbReference type="Pfam" id="PF20669">
    <property type="entry name" value="Exo70_N"/>
    <property type="match status" value="1"/>
</dbReference>
<name>A0AAV8U1N3_9ROSI</name>
<dbReference type="Pfam" id="PF03081">
    <property type="entry name" value="Exo70_C"/>
    <property type="match status" value="1"/>
</dbReference>
<keyword evidence="3" id="KW-0653">Protein transport</keyword>
<organism evidence="5 6">
    <name type="scientific">Erythroxylum novogranatense</name>
    <dbReference type="NCBI Taxonomy" id="1862640"/>
    <lineage>
        <taxon>Eukaryota</taxon>
        <taxon>Viridiplantae</taxon>
        <taxon>Streptophyta</taxon>
        <taxon>Embryophyta</taxon>
        <taxon>Tracheophyta</taxon>
        <taxon>Spermatophyta</taxon>
        <taxon>Magnoliopsida</taxon>
        <taxon>eudicotyledons</taxon>
        <taxon>Gunneridae</taxon>
        <taxon>Pentapetalae</taxon>
        <taxon>rosids</taxon>
        <taxon>fabids</taxon>
        <taxon>Malpighiales</taxon>
        <taxon>Erythroxylaceae</taxon>
        <taxon>Erythroxylum</taxon>
    </lineage>
</organism>
<dbReference type="InterPro" id="IPR046364">
    <property type="entry name" value="Exo70_C"/>
</dbReference>
<dbReference type="GO" id="GO:0006887">
    <property type="term" value="P:exocytosis"/>
    <property type="evidence" value="ECO:0007669"/>
    <property type="project" value="UniProtKB-KW"/>
</dbReference>
<dbReference type="PANTHER" id="PTHR12542">
    <property type="entry name" value="EXOCYST COMPLEX PROTEIN EXO70"/>
    <property type="match status" value="1"/>
</dbReference>
<dbReference type="EMBL" id="JAIWQS010000002">
    <property type="protein sequence ID" value="KAJ8773140.1"/>
    <property type="molecule type" value="Genomic_DNA"/>
</dbReference>
<evidence type="ECO:0000256" key="1">
    <source>
        <dbReference type="ARBA" id="ARBA00006756"/>
    </source>
</evidence>
<dbReference type="Proteomes" id="UP001159364">
    <property type="component" value="Linkage Group LG02"/>
</dbReference>
<protein>
    <recommendedName>
        <fullName evidence="3">Exocyst subunit Exo70 family protein</fullName>
    </recommendedName>
</protein>
<dbReference type="GO" id="GO:0005546">
    <property type="term" value="F:phosphatidylinositol-4,5-bisphosphate binding"/>
    <property type="evidence" value="ECO:0007669"/>
    <property type="project" value="InterPro"/>
</dbReference>
<evidence type="ECO:0000313" key="5">
    <source>
        <dbReference type="EMBL" id="KAJ8773140.1"/>
    </source>
</evidence>
<feature type="domain" description="Exocyst complex subunit Exo70 C-terminal" evidence="4">
    <location>
        <begin position="265"/>
        <end position="613"/>
    </location>
</feature>
<comment type="function">
    <text evidence="3">Component of the exocyst complex.</text>
</comment>
<dbReference type="PANTHER" id="PTHR12542:SF92">
    <property type="entry name" value="EXOCYST COMPLEX COMPONENT EXO70E2"/>
    <property type="match status" value="1"/>
</dbReference>
<evidence type="ECO:0000256" key="3">
    <source>
        <dbReference type="RuleBase" id="RU365026"/>
    </source>
</evidence>
<keyword evidence="2 3" id="KW-0813">Transport</keyword>
<keyword evidence="3" id="KW-0268">Exocytosis</keyword>
<evidence type="ECO:0000256" key="2">
    <source>
        <dbReference type="ARBA" id="ARBA00022448"/>
    </source>
</evidence>
<gene>
    <name evidence="5" type="ORF">K2173_028317</name>
</gene>
<dbReference type="SUPFAM" id="SSF74788">
    <property type="entry name" value="Cullin repeat-like"/>
    <property type="match status" value="1"/>
</dbReference>
<dbReference type="AlphaFoldDB" id="A0AAV8U1N3"/>